<proteinExistence type="predicted"/>
<feature type="transmembrane region" description="Helical" evidence="1">
    <location>
        <begin position="32"/>
        <end position="52"/>
    </location>
</feature>
<keyword evidence="1" id="KW-1133">Transmembrane helix</keyword>
<gene>
    <name evidence="2" type="ORF">E4U57_001458</name>
</gene>
<evidence type="ECO:0000256" key="1">
    <source>
        <dbReference type="SAM" id="Phobius"/>
    </source>
</evidence>
<dbReference type="EMBL" id="SRPR01000152">
    <property type="protein sequence ID" value="KAG5958249.1"/>
    <property type="molecule type" value="Genomic_DNA"/>
</dbReference>
<evidence type="ECO:0000313" key="2">
    <source>
        <dbReference type="EMBL" id="KAG5958249.1"/>
    </source>
</evidence>
<organism evidence="2 3">
    <name type="scientific">Claviceps arundinis</name>
    <dbReference type="NCBI Taxonomy" id="1623583"/>
    <lineage>
        <taxon>Eukaryota</taxon>
        <taxon>Fungi</taxon>
        <taxon>Dikarya</taxon>
        <taxon>Ascomycota</taxon>
        <taxon>Pezizomycotina</taxon>
        <taxon>Sordariomycetes</taxon>
        <taxon>Hypocreomycetidae</taxon>
        <taxon>Hypocreales</taxon>
        <taxon>Clavicipitaceae</taxon>
        <taxon>Claviceps</taxon>
    </lineage>
</organism>
<dbReference type="Proteomes" id="UP000742024">
    <property type="component" value="Unassembled WGS sequence"/>
</dbReference>
<protein>
    <submittedName>
        <fullName evidence="2">Uncharacterized protein</fullName>
    </submittedName>
</protein>
<keyword evidence="1" id="KW-0472">Membrane</keyword>
<sequence length="109" mass="12265">MLTSESVLRTTSSSRRIDQSSSFISTETFGALHLRGIAVVCVTTSYPLFLLLRRFWNLFYGCHVLRTVDEDLSFLCFRSTVRKKSCVGSSIALSLPPRQLCFITCSLSM</sequence>
<keyword evidence="1" id="KW-0812">Transmembrane</keyword>
<name>A0ABQ7PAM0_9HYPO</name>
<accession>A0ABQ7PAM0</accession>
<comment type="caution">
    <text evidence="2">The sequence shown here is derived from an EMBL/GenBank/DDBJ whole genome shotgun (WGS) entry which is preliminary data.</text>
</comment>
<keyword evidence="3" id="KW-1185">Reference proteome</keyword>
<evidence type="ECO:0000313" key="3">
    <source>
        <dbReference type="Proteomes" id="UP000742024"/>
    </source>
</evidence>
<reference evidence="2 3" key="1">
    <citation type="journal article" date="2020" name="bioRxiv">
        <title>Whole genome comparisons of ergot fungi reveals the divergence and evolution of species within the genus Claviceps are the result of varying mechanisms driving genome evolution and host range expansion.</title>
        <authorList>
            <person name="Wyka S.A."/>
            <person name="Mondo S.J."/>
            <person name="Liu M."/>
            <person name="Dettman J."/>
            <person name="Nalam V."/>
            <person name="Broders K.D."/>
        </authorList>
    </citation>
    <scope>NUCLEOTIDE SEQUENCE [LARGE SCALE GENOMIC DNA]</scope>
    <source>
        <strain evidence="2 3">LM583</strain>
    </source>
</reference>